<evidence type="ECO:0008006" key="3">
    <source>
        <dbReference type="Google" id="ProtNLM"/>
    </source>
</evidence>
<keyword evidence="2" id="KW-1185">Reference proteome</keyword>
<name>A0A1Z1W513_9ACTN</name>
<gene>
    <name evidence="1" type="ORF">SMD44_00887</name>
</gene>
<evidence type="ECO:0000313" key="2">
    <source>
        <dbReference type="Proteomes" id="UP000195880"/>
    </source>
</evidence>
<dbReference type="AlphaFoldDB" id="A0A1Z1W513"/>
<proteinExistence type="predicted"/>
<protein>
    <recommendedName>
        <fullName evidence="3">Integrase</fullName>
    </recommendedName>
</protein>
<dbReference type="Proteomes" id="UP000195880">
    <property type="component" value="Chromosome"/>
</dbReference>
<dbReference type="KEGG" id="salf:SMD44_00887"/>
<accession>A0A1Z1W513</accession>
<evidence type="ECO:0000313" key="1">
    <source>
        <dbReference type="EMBL" id="ARX81489.1"/>
    </source>
</evidence>
<sequence>MRSADEINQQIRALWPHPAVRLSTEQRARYERLVVEWAAAVRGEVVKAA</sequence>
<dbReference type="EMBL" id="CP021748">
    <property type="protein sequence ID" value="ARX81489.1"/>
    <property type="molecule type" value="Genomic_DNA"/>
</dbReference>
<reference evidence="1 2" key="1">
    <citation type="submission" date="2017-05" db="EMBL/GenBank/DDBJ databases">
        <title>Streptomyces alboflavus Genome sequencing and assembly.</title>
        <authorList>
            <person name="Wang Y."/>
            <person name="Du B."/>
            <person name="Ding Y."/>
            <person name="Liu H."/>
            <person name="Hou Q."/>
            <person name="Liu K."/>
            <person name="Wang C."/>
            <person name="Yao L."/>
        </authorList>
    </citation>
    <scope>NUCLEOTIDE SEQUENCE [LARGE SCALE GENOMIC DNA]</scope>
    <source>
        <strain evidence="1 2">MDJK44</strain>
    </source>
</reference>
<organism evidence="1 2">
    <name type="scientific">Streptomyces alboflavus</name>
    <dbReference type="NCBI Taxonomy" id="67267"/>
    <lineage>
        <taxon>Bacteria</taxon>
        <taxon>Bacillati</taxon>
        <taxon>Actinomycetota</taxon>
        <taxon>Actinomycetes</taxon>
        <taxon>Kitasatosporales</taxon>
        <taxon>Streptomycetaceae</taxon>
        <taxon>Streptomyces</taxon>
    </lineage>
</organism>